<dbReference type="GO" id="GO:0016301">
    <property type="term" value="F:kinase activity"/>
    <property type="evidence" value="ECO:0007669"/>
    <property type="project" value="UniProtKB-KW"/>
</dbReference>
<organism evidence="7 8">
    <name type="scientific">Maribacter litopenaei</name>
    <dbReference type="NCBI Taxonomy" id="2976127"/>
    <lineage>
        <taxon>Bacteria</taxon>
        <taxon>Pseudomonadati</taxon>
        <taxon>Bacteroidota</taxon>
        <taxon>Flavobacteriia</taxon>
        <taxon>Flavobacteriales</taxon>
        <taxon>Flavobacteriaceae</taxon>
        <taxon>Maribacter</taxon>
    </lineage>
</organism>
<evidence type="ECO:0000256" key="3">
    <source>
        <dbReference type="ARBA" id="ARBA00022741"/>
    </source>
</evidence>
<evidence type="ECO:0000256" key="1">
    <source>
        <dbReference type="ARBA" id="ARBA00009156"/>
    </source>
</evidence>
<dbReference type="PANTHER" id="PTHR10196:SF69">
    <property type="entry name" value="GLYCEROL KINASE"/>
    <property type="match status" value="1"/>
</dbReference>
<dbReference type="SUPFAM" id="SSF53067">
    <property type="entry name" value="Actin-like ATPase domain"/>
    <property type="match status" value="1"/>
</dbReference>
<keyword evidence="3" id="KW-0547">Nucleotide-binding</keyword>
<keyword evidence="8" id="KW-1185">Reference proteome</keyword>
<keyword evidence="5" id="KW-0067">ATP-binding</keyword>
<dbReference type="Gene3D" id="3.30.420.40">
    <property type="match status" value="1"/>
</dbReference>
<dbReference type="Proteomes" id="UP001059209">
    <property type="component" value="Chromosome"/>
</dbReference>
<evidence type="ECO:0000256" key="4">
    <source>
        <dbReference type="ARBA" id="ARBA00022777"/>
    </source>
</evidence>
<dbReference type="InterPro" id="IPR043129">
    <property type="entry name" value="ATPase_NBD"/>
</dbReference>
<evidence type="ECO:0000256" key="2">
    <source>
        <dbReference type="ARBA" id="ARBA00022679"/>
    </source>
</evidence>
<evidence type="ECO:0000313" key="7">
    <source>
        <dbReference type="EMBL" id="UWX56600.1"/>
    </source>
</evidence>
<sequence length="96" mass="9943">MTLGTGSSLLMHIGQMPRKSAQGLLSTIGWSTQNEVAYAWEGAIVACGSMIEWLKSMGILTSAQASADIAESITIPSEVYLVPAFSGLGSPLLANG</sequence>
<dbReference type="EMBL" id="CP104205">
    <property type="protein sequence ID" value="UWX56600.1"/>
    <property type="molecule type" value="Genomic_DNA"/>
</dbReference>
<accession>A0ABY5YES4</accession>
<keyword evidence="2" id="KW-0808">Transferase</keyword>
<evidence type="ECO:0000259" key="6">
    <source>
        <dbReference type="Pfam" id="PF02782"/>
    </source>
</evidence>
<dbReference type="PANTHER" id="PTHR10196">
    <property type="entry name" value="SUGAR KINASE"/>
    <property type="match status" value="1"/>
</dbReference>
<evidence type="ECO:0000256" key="5">
    <source>
        <dbReference type="ARBA" id="ARBA00022840"/>
    </source>
</evidence>
<dbReference type="InterPro" id="IPR018485">
    <property type="entry name" value="FGGY_C"/>
</dbReference>
<reference evidence="7" key="1">
    <citation type="submission" date="2022-09" db="EMBL/GenBank/DDBJ databases">
        <title>Maribacter litopenaei sp. nov., isolated from the intestinal tract of the Pacific White Shrimp, Litopenaeus vannamei.</title>
        <authorList>
            <person name="Kim S.Y."/>
            <person name="Hwang C.Y."/>
        </authorList>
    </citation>
    <scope>NUCLEOTIDE SEQUENCE</scope>
    <source>
        <strain evidence="7">HL-LV01</strain>
    </source>
</reference>
<feature type="domain" description="Carbohydrate kinase FGGY C-terminal" evidence="6">
    <location>
        <begin position="2"/>
        <end position="93"/>
    </location>
</feature>
<keyword evidence="4 7" id="KW-0418">Kinase</keyword>
<name>A0ABY5YES4_9FLAO</name>
<proteinExistence type="inferred from homology"/>
<gene>
    <name evidence="7" type="ORF">NYZ99_12495</name>
</gene>
<protein>
    <submittedName>
        <fullName evidence="7">FGGY-family carbohydrate kinase</fullName>
    </submittedName>
</protein>
<evidence type="ECO:0000313" key="8">
    <source>
        <dbReference type="Proteomes" id="UP001059209"/>
    </source>
</evidence>
<dbReference type="Pfam" id="PF02782">
    <property type="entry name" value="FGGY_C"/>
    <property type="match status" value="1"/>
</dbReference>
<comment type="similarity">
    <text evidence="1">Belongs to the FGGY kinase family.</text>
</comment>